<dbReference type="NCBIfam" id="NF045645">
    <property type="entry name" value="DVU_1557_fam"/>
    <property type="match status" value="1"/>
</dbReference>
<dbReference type="InterPro" id="IPR055902">
    <property type="entry name" value="DUF7479"/>
</dbReference>
<dbReference type="InterPro" id="IPR054656">
    <property type="entry name" value="DVU_1557-like"/>
</dbReference>
<dbReference type="STRING" id="29542.A6070_14435"/>
<evidence type="ECO:0000259" key="1">
    <source>
        <dbReference type="Pfam" id="PF24292"/>
    </source>
</evidence>
<dbReference type="OrthoDB" id="1753012at2"/>
<dbReference type="RefSeq" id="WP_072286437.1">
    <property type="nucleotide sequence ID" value="NZ_CP015455.1"/>
</dbReference>
<protein>
    <submittedName>
        <fullName evidence="2">DNA-binding protein</fullName>
    </submittedName>
</protein>
<dbReference type="Proteomes" id="UP000182264">
    <property type="component" value="Chromosome"/>
</dbReference>
<sequence>MIPPEEAEAWICAKCGAPLKILKVEFSYMKGNFTVDLPACAGCGMVLVTEDLALGKMAEVERILEDK</sequence>
<name>A0A1L3GFI0_SYNAC</name>
<keyword evidence="3" id="KW-1185">Reference proteome</keyword>
<accession>A0A1L3GFI0</accession>
<dbReference type="GO" id="GO:0003677">
    <property type="term" value="F:DNA binding"/>
    <property type="evidence" value="ECO:0007669"/>
    <property type="project" value="UniProtKB-KW"/>
</dbReference>
<dbReference type="Pfam" id="PF24292">
    <property type="entry name" value="DUF7479"/>
    <property type="match status" value="1"/>
</dbReference>
<dbReference type="AlphaFoldDB" id="A0A1L3GFI0"/>
<evidence type="ECO:0000313" key="3">
    <source>
        <dbReference type="Proteomes" id="UP000182264"/>
    </source>
</evidence>
<feature type="domain" description="DUF7479" evidence="1">
    <location>
        <begin position="9"/>
        <end position="67"/>
    </location>
</feature>
<gene>
    <name evidence="2" type="ORF">A7E75_05800</name>
</gene>
<keyword evidence="2" id="KW-0238">DNA-binding</keyword>
<evidence type="ECO:0000313" key="2">
    <source>
        <dbReference type="EMBL" id="APG24595.1"/>
    </source>
</evidence>
<dbReference type="EMBL" id="CP015518">
    <property type="protein sequence ID" value="APG24595.1"/>
    <property type="molecule type" value="Genomic_DNA"/>
</dbReference>
<organism evidence="2 3">
    <name type="scientific">Syntrophotalea acetylenica</name>
    <name type="common">Pelobacter acetylenicus</name>
    <dbReference type="NCBI Taxonomy" id="29542"/>
    <lineage>
        <taxon>Bacteria</taxon>
        <taxon>Pseudomonadati</taxon>
        <taxon>Thermodesulfobacteriota</taxon>
        <taxon>Desulfuromonadia</taxon>
        <taxon>Desulfuromonadales</taxon>
        <taxon>Syntrophotaleaceae</taxon>
        <taxon>Syntrophotalea</taxon>
    </lineage>
</organism>
<proteinExistence type="predicted"/>
<dbReference type="KEGG" id="pace:A6070_14435"/>
<reference evidence="2 3" key="1">
    <citation type="journal article" date="2017" name="Genome Announc.">
        <title>Complete Genome Sequences of Two Acetylene-Fermenting Pelobacter acetylenicus Strains.</title>
        <authorList>
            <person name="Sutton J.M."/>
            <person name="Baesman S.M."/>
            <person name="Fierst J.L."/>
            <person name="Poret-Peterson A.T."/>
            <person name="Oremland R.S."/>
            <person name="Dunlap D.S."/>
            <person name="Akob D.M."/>
        </authorList>
    </citation>
    <scope>NUCLEOTIDE SEQUENCE [LARGE SCALE GENOMIC DNA]</scope>
    <source>
        <strain evidence="2 3">DSM 3247</strain>
    </source>
</reference>